<dbReference type="EMBL" id="JAAIWN010000012">
    <property type="protein sequence ID" value="NEY81208.1"/>
    <property type="molecule type" value="Genomic_DNA"/>
</dbReference>
<evidence type="ECO:0000313" key="4">
    <source>
        <dbReference type="Proteomes" id="UP000570010"/>
    </source>
</evidence>
<comment type="caution">
    <text evidence="2">The sequence shown here is derived from an EMBL/GenBank/DDBJ whole genome shotgun (WGS) entry which is preliminary data.</text>
</comment>
<keyword evidence="3" id="KW-1185">Reference proteome</keyword>
<dbReference type="RefSeq" id="WP_163241430.1">
    <property type="nucleotide sequence ID" value="NZ_JAAIWN010000012.1"/>
</dbReference>
<reference evidence="1 4" key="2">
    <citation type="submission" date="2020-07" db="EMBL/GenBank/DDBJ databases">
        <authorList>
            <person name="Feng H."/>
        </authorList>
    </citation>
    <scope>NUCLEOTIDE SEQUENCE [LARGE SCALE GENOMIC DNA]</scope>
    <source>
        <strain evidence="4">s-12</strain>
        <strain evidence="1">S-12</strain>
    </source>
</reference>
<gene>
    <name evidence="2" type="ORF">G4D64_06695</name>
    <name evidence="1" type="ORF">H1Z61_06730</name>
</gene>
<evidence type="ECO:0000313" key="3">
    <source>
        <dbReference type="Proteomes" id="UP000472971"/>
    </source>
</evidence>
<evidence type="ECO:0000313" key="1">
    <source>
        <dbReference type="EMBL" id="MBA4536841.1"/>
    </source>
</evidence>
<reference evidence="2 3" key="1">
    <citation type="submission" date="2020-02" db="EMBL/GenBank/DDBJ databases">
        <title>Bacillus aquiflavi sp. nov., isolated from yellow water of strong flavor Chinese baijiu in Yibin region of China.</title>
        <authorList>
            <person name="Xie J."/>
        </authorList>
    </citation>
    <scope>NUCLEOTIDE SEQUENCE [LARGE SCALE GENOMIC DNA]</scope>
    <source>
        <strain evidence="2 3">3H-10</strain>
    </source>
</reference>
<accession>A0A6B3VVC3</accession>
<evidence type="ECO:0000313" key="2">
    <source>
        <dbReference type="EMBL" id="NEY81208.1"/>
    </source>
</evidence>
<proteinExistence type="predicted"/>
<organism evidence="2 3">
    <name type="scientific">Bacillus aquiflavi</name>
    <dbReference type="NCBI Taxonomy" id="2672567"/>
    <lineage>
        <taxon>Bacteria</taxon>
        <taxon>Bacillati</taxon>
        <taxon>Bacillota</taxon>
        <taxon>Bacilli</taxon>
        <taxon>Bacillales</taxon>
        <taxon>Bacillaceae</taxon>
        <taxon>Bacillus</taxon>
    </lineage>
</organism>
<dbReference type="AlphaFoldDB" id="A0A6B3VVC3"/>
<protein>
    <submittedName>
        <fullName evidence="2">Uncharacterized protein</fullName>
    </submittedName>
</protein>
<dbReference type="EMBL" id="JACEIO010000012">
    <property type="protein sequence ID" value="MBA4536841.1"/>
    <property type="molecule type" value="Genomic_DNA"/>
</dbReference>
<sequence length="148" mass="17551">MELLNGITGFYHYKNNGPSKVDGKQFKQLCFTITIQNRGEVLAFKEPQYPMNFYYVLVKVFKRKFYILLHNQYPYLAFASDIEFAKINFIDVPELAKQFNPFYQVLSFKELNTPLDAKSFQNFHCSELEQAAYWRPETIGDVIFNDWD</sequence>
<name>A0A6B3VVC3_9BACI</name>
<dbReference type="Proteomes" id="UP000570010">
    <property type="component" value="Unassembled WGS sequence"/>
</dbReference>
<dbReference type="Proteomes" id="UP000472971">
    <property type="component" value="Unassembled WGS sequence"/>
</dbReference>